<dbReference type="KEGG" id="cim:CIMG_10621"/>
<keyword evidence="3" id="KW-1185">Reference proteome</keyword>
<dbReference type="RefSeq" id="XP_012214260.1">
    <property type="nucleotide sequence ID" value="XM_012358837.1"/>
</dbReference>
<organism evidence="2 3">
    <name type="scientific">Coccidioides immitis (strain RS)</name>
    <name type="common">Valley fever fungus</name>
    <dbReference type="NCBI Taxonomy" id="246410"/>
    <lineage>
        <taxon>Eukaryota</taxon>
        <taxon>Fungi</taxon>
        <taxon>Dikarya</taxon>
        <taxon>Ascomycota</taxon>
        <taxon>Pezizomycotina</taxon>
        <taxon>Eurotiomycetes</taxon>
        <taxon>Eurotiomycetidae</taxon>
        <taxon>Onygenales</taxon>
        <taxon>Onygenaceae</taxon>
        <taxon>Coccidioides</taxon>
    </lineage>
</organism>
<gene>
    <name evidence="2" type="ORF">CIMG_10621</name>
</gene>
<evidence type="ECO:0000313" key="3">
    <source>
        <dbReference type="Proteomes" id="UP000001261"/>
    </source>
</evidence>
<feature type="region of interest" description="Disordered" evidence="1">
    <location>
        <begin position="77"/>
        <end position="101"/>
    </location>
</feature>
<dbReference type="Proteomes" id="UP000001261">
    <property type="component" value="Unassembled WGS sequence"/>
</dbReference>
<reference evidence="3" key="2">
    <citation type="journal article" date="2010" name="Genome Res.">
        <title>Population genomic sequencing of Coccidioides fungi reveals recent hybridization and transposon control.</title>
        <authorList>
            <person name="Neafsey D.E."/>
            <person name="Barker B.M."/>
            <person name="Sharpton T.J."/>
            <person name="Stajich J.E."/>
            <person name="Park D.J."/>
            <person name="Whiston E."/>
            <person name="Hung C.-Y."/>
            <person name="McMahan C."/>
            <person name="White J."/>
            <person name="Sykes S."/>
            <person name="Heiman D."/>
            <person name="Young S."/>
            <person name="Zeng Q."/>
            <person name="Abouelleil A."/>
            <person name="Aftuck L."/>
            <person name="Bessette D."/>
            <person name="Brown A."/>
            <person name="FitzGerald M."/>
            <person name="Lui A."/>
            <person name="Macdonald J.P."/>
            <person name="Priest M."/>
            <person name="Orbach M.J."/>
            <person name="Galgiani J.N."/>
            <person name="Kirkland T.N."/>
            <person name="Cole G.T."/>
            <person name="Birren B.W."/>
            <person name="Henn M.R."/>
            <person name="Taylor J.W."/>
            <person name="Rounsley S.D."/>
        </authorList>
    </citation>
    <scope>GENOME REANNOTATION</scope>
    <source>
        <strain evidence="3">RS</strain>
    </source>
</reference>
<evidence type="ECO:0000313" key="2">
    <source>
        <dbReference type="EMBL" id="KJF60267.1"/>
    </source>
</evidence>
<dbReference type="InParanoid" id="A0A0D8JSK7"/>
<name>A0A0D8JSK7_COCIM</name>
<evidence type="ECO:0000256" key="1">
    <source>
        <dbReference type="SAM" id="MobiDB-lite"/>
    </source>
</evidence>
<dbReference type="GeneID" id="24163362"/>
<reference evidence="3" key="1">
    <citation type="journal article" date="2009" name="Genome Res.">
        <title>Comparative genomic analyses of the human fungal pathogens Coccidioides and their relatives.</title>
        <authorList>
            <person name="Sharpton T.J."/>
            <person name="Stajich J.E."/>
            <person name="Rounsley S.D."/>
            <person name="Gardner M.J."/>
            <person name="Wortman J.R."/>
            <person name="Jordar V.S."/>
            <person name="Maiti R."/>
            <person name="Kodira C.D."/>
            <person name="Neafsey D.E."/>
            <person name="Zeng Q."/>
            <person name="Hung C.-Y."/>
            <person name="McMahan C."/>
            <person name="Muszewska A."/>
            <person name="Grynberg M."/>
            <person name="Mandel M.A."/>
            <person name="Kellner E.M."/>
            <person name="Barker B.M."/>
            <person name="Galgiani J.N."/>
            <person name="Orbach M.J."/>
            <person name="Kirkland T.N."/>
            <person name="Cole G.T."/>
            <person name="Henn M.R."/>
            <person name="Birren B.W."/>
            <person name="Taylor J.W."/>
        </authorList>
    </citation>
    <scope>NUCLEOTIDE SEQUENCE [LARGE SCALE GENOMIC DNA]</scope>
    <source>
        <strain evidence="3">RS</strain>
    </source>
</reference>
<accession>A0A0D8JSK7</accession>
<dbReference type="AlphaFoldDB" id="A0A0D8JSK7"/>
<proteinExistence type="predicted"/>
<protein>
    <submittedName>
        <fullName evidence="2">Uncharacterized protein</fullName>
    </submittedName>
</protein>
<sequence>MQDKTYLRRSINGRMIRDPQPSLVSAADEMITTAVMTIVLHRPCQARNTPYRCTAPNSSAALPFDDQQQEEGNLAYAGKQREKSEWGNSRPGSVDLPMKGPGKSHMTILRCGLPRILHIVSQARILAR</sequence>
<dbReference type="EMBL" id="GG704911">
    <property type="protein sequence ID" value="KJF60267.1"/>
    <property type="molecule type" value="Genomic_DNA"/>
</dbReference>
<dbReference type="VEuPathDB" id="FungiDB:CIMG_10621"/>